<dbReference type="GO" id="GO:0055010">
    <property type="term" value="P:ventricular cardiac muscle tissue morphogenesis"/>
    <property type="evidence" value="ECO:0007669"/>
    <property type="project" value="Ensembl"/>
</dbReference>
<dbReference type="FunFam" id="1.20.5.370:FF:000003">
    <property type="entry name" value="Myosin heavy chain"/>
    <property type="match status" value="1"/>
</dbReference>
<dbReference type="InterPro" id="IPR014751">
    <property type="entry name" value="XRCC4-like_C"/>
</dbReference>
<dbReference type="GO" id="GO:0019901">
    <property type="term" value="F:protein kinase binding"/>
    <property type="evidence" value="ECO:0007669"/>
    <property type="project" value="Ensembl"/>
</dbReference>
<organism evidence="22 23">
    <name type="scientific">Saimiri boliviensis boliviensis</name>
    <name type="common">Bolivian squirrel monkey</name>
    <dbReference type="NCBI Taxonomy" id="39432"/>
    <lineage>
        <taxon>Eukaryota</taxon>
        <taxon>Metazoa</taxon>
        <taxon>Chordata</taxon>
        <taxon>Craniata</taxon>
        <taxon>Vertebrata</taxon>
        <taxon>Euteleostomi</taxon>
        <taxon>Mammalia</taxon>
        <taxon>Eutheria</taxon>
        <taxon>Euarchontoglires</taxon>
        <taxon>Primates</taxon>
        <taxon>Haplorrhini</taxon>
        <taxon>Platyrrhini</taxon>
        <taxon>Cebidae</taxon>
        <taxon>Saimiriinae</taxon>
        <taxon>Saimiri</taxon>
    </lineage>
</organism>
<keyword evidence="12 18" id="KW-0009">Actin-binding</keyword>
<dbReference type="GO" id="GO:0000146">
    <property type="term" value="F:microfilament motor activity"/>
    <property type="evidence" value="ECO:0007669"/>
    <property type="project" value="Ensembl"/>
</dbReference>
<dbReference type="PROSITE" id="PS51456">
    <property type="entry name" value="MYOSIN_MOTOR"/>
    <property type="match status" value="1"/>
</dbReference>
<reference evidence="22" key="1">
    <citation type="submission" date="2025-08" db="UniProtKB">
        <authorList>
            <consortium name="Ensembl"/>
        </authorList>
    </citation>
    <scope>IDENTIFICATION</scope>
</reference>
<evidence type="ECO:0000256" key="9">
    <source>
        <dbReference type="ARBA" id="ARBA00023123"/>
    </source>
</evidence>
<dbReference type="GO" id="GO:0008217">
    <property type="term" value="P:regulation of blood pressure"/>
    <property type="evidence" value="ECO:0007669"/>
    <property type="project" value="Ensembl"/>
</dbReference>
<dbReference type="SUPFAM" id="SSF52540">
    <property type="entry name" value="P-loop containing nucleoside triphosphate hydrolases"/>
    <property type="match status" value="1"/>
</dbReference>
<evidence type="ECO:0000256" key="7">
    <source>
        <dbReference type="ARBA" id="ARBA00022860"/>
    </source>
</evidence>
<dbReference type="GO" id="GO:0005524">
    <property type="term" value="F:ATP binding"/>
    <property type="evidence" value="ECO:0007669"/>
    <property type="project" value="UniProtKB-UniRule"/>
</dbReference>
<evidence type="ECO:0000256" key="5">
    <source>
        <dbReference type="ARBA" id="ARBA00022741"/>
    </source>
</evidence>
<dbReference type="GO" id="GO:0002027">
    <property type="term" value="P:regulation of heart rate"/>
    <property type="evidence" value="ECO:0007669"/>
    <property type="project" value="Ensembl"/>
</dbReference>
<evidence type="ECO:0000256" key="4">
    <source>
        <dbReference type="ARBA" id="ARBA00022490"/>
    </source>
</evidence>
<evidence type="ECO:0000256" key="11">
    <source>
        <dbReference type="ARBA" id="ARBA00023179"/>
    </source>
</evidence>
<dbReference type="GO" id="GO:0055009">
    <property type="term" value="P:atrial cardiac muscle tissue morphogenesis"/>
    <property type="evidence" value="ECO:0007669"/>
    <property type="project" value="Ensembl"/>
</dbReference>
<dbReference type="Gene3D" id="1.20.5.370">
    <property type="match status" value="5"/>
</dbReference>
<comment type="function">
    <text evidence="13">Muscle contraction.</text>
</comment>
<dbReference type="GO" id="GO:0001725">
    <property type="term" value="C:stress fiber"/>
    <property type="evidence" value="ECO:0007669"/>
    <property type="project" value="Ensembl"/>
</dbReference>
<dbReference type="FunFam" id="2.30.30.360:FF:000001">
    <property type="entry name" value="Myosin heavy chain"/>
    <property type="match status" value="1"/>
</dbReference>
<evidence type="ECO:0000256" key="6">
    <source>
        <dbReference type="ARBA" id="ARBA00022840"/>
    </source>
</evidence>
<proteinExistence type="inferred from homology"/>
<keyword evidence="5 18" id="KW-0547">Nucleotide-binding</keyword>
<dbReference type="GO" id="GO:0051015">
    <property type="term" value="F:actin filament binding"/>
    <property type="evidence" value="ECO:0007669"/>
    <property type="project" value="InterPro"/>
</dbReference>
<dbReference type="SUPFAM" id="SSF90257">
    <property type="entry name" value="Myosin rod fragments"/>
    <property type="match status" value="3"/>
</dbReference>
<dbReference type="PRINTS" id="PR00193">
    <property type="entry name" value="MYOSINHEAVY"/>
</dbReference>
<dbReference type="Pfam" id="PF01576">
    <property type="entry name" value="Myosin_tail_1"/>
    <property type="match status" value="1"/>
</dbReference>
<dbReference type="FunFam" id="1.20.5.370:FF:000002">
    <property type="entry name" value="Myosin heavy chain"/>
    <property type="match status" value="1"/>
</dbReference>
<dbReference type="InterPro" id="IPR036961">
    <property type="entry name" value="Kinesin_motor_dom_sf"/>
</dbReference>
<evidence type="ECO:0000259" key="21">
    <source>
        <dbReference type="PROSITE" id="PS51844"/>
    </source>
</evidence>
<evidence type="ECO:0000259" key="20">
    <source>
        <dbReference type="PROSITE" id="PS51456"/>
    </source>
</evidence>
<comment type="subunit">
    <text evidence="14">Muscle myosin is a hexameric protein that consists of 2 heavy chain subunits (MHC), 2 alkali light chain subunits (MLC) and 2 regulatory light chain subunits (MLC-2).</text>
</comment>
<accession>A0A2K6SI63</accession>
<sequence length="1720" mass="198127">MTDAQMADFGAAAQYLRKSEKERLEAQTRPFDIRTECFVPDDKEEFVKAKILSREGGKVTAETENGKTVTVKEDQVLQQNPPKFDKIEDMAMLTFLHEPAVLFNLKERYAAWMIYTYSGLFCVTVNPYKWLPVYNAEVVAAYRGKKRSEAPPHIFSISDNAYQYMLTDRENQSILITGESGAGKTVNTKRVIQYFASIAAIGDRGKKDNANANKGTLEDQIIQANPALEAFGNAKTVRNDNSSRFGKFIRIHFGATGKLASADIETYLLEKSRVIFQLKAERNYHIFYQILSNKKPELLDMLLVTNNPYDYAFVSQGEVSVASIDDSEELMATDSAFDVLGFTSEEKAGVYKLTGAIMHYGNMKFKQKQREEQAEPDGTEDADKSAYLMGLNSADLLKGLCHPRVKVGNEYVTKGQSVQQVYYSIGALAKAVYEKMFNWMVTRINATLETKQPRQYFIGVLDIAGFEIFDFNSFEQLCINFTNEKLQQFFNHHMFVLEQEEYKKEGIEWEFIDFGMDLQACIDLIEKPMGIMSILEEECMFPKATDMTFKAKLYDNHLGKSNNFQKPRNIKGKQEAHFSLIHYAGTVDYNILGWLEKNKDPLNETVVALYQKSSLKLMATLFSTYASADSGDSGKSKGGKKKGSSFQTVSALHRENLNKLMTNLRTTHPHFVRCIIPNERKAPGVMDNPLVMHQLRCNGVLEGIRICRKGFPNRILYGDFRQRYRILNPAAIPEGQFIDSRKGSEKLLSSLDIDHNQYKFGHTKVFFKAGLLGLLEEMRDERLSRILTRMQAQARGQLMRIEFKKIVERRDALLVIQWNIRAFMGVKNWPWMKLYFKIKPLLKSAETEKEMATMKEEFGRVKETLEKSEARRKELEEKMVSLLQEKNDLQLQVQAARIEELEEELEAERTARAKVEKLRSDLSRELEEISERLEEAGGATSVQIEMNKKREAEFQKMRRDLEEATLQHEATAAALRKKHADSVAELGEQIDNLQRVKQKLEKEKSEFKLELDDVTSNMEQIIKAKANLEKLSRTLEDQANEYRVKLEEAQRSLNDFTTQRAKLQTENGELARQLEEKEALISQLTRGKLSYTQQMEDLKRQLEEEGKAKNALAHALQSARHDCDLLREQYEEETEAKAELQRVLSKANSEVAQWRTKYETDAIQRTEELEEAKKKLAQRLQDAEEAVEAVNAKCSSLEKTKHRLQNEIEDLMVDVERSNAAAAALDKKQRNFDKILAEWKQKYEESQSELESSQKEARSLSTELFKLKNAYEESLEHLETFKRENKNLQEEISDLTEQLGEGGKNVHELEKVRKQLEVEKLELQSALEEAEASLEHEEGKILRAQLEFNQIKAEIERKLAEKDEEMEQAKRNHQRVVDSLQTSLDAETRSRNEALRVKKKMEGDLNEMEIQLSHANRMAAEAQKQVKSLQSLLKDTQIQLDDAVHANDDLKENIAIVERRNNLLQAELEELRAVVEQTERSRKLAEQELIETSERVQLLHSQNTSLINQKKKMESDLTQLQSEVEEAVQECRNAEEKAKKAITDAAMMAEELKKEQDTSAHLERMKKNMEQTIKDLQHRLDEAEQIALKGGKKQLQKLEARVRELENELEAEQKRNAESVKGMRKSERRIKELTYQTEEDKKNLLRLQDLVDKLQLKVKAYKRQAEEAEEQANTNLSKFRKVQHELDEAEERADIAESQVNKLRAKSRDIGAKQKMHDEE</sequence>
<feature type="compositionally biased region" description="Basic and acidic residues" evidence="19">
    <location>
        <begin position="1706"/>
        <end position="1720"/>
    </location>
</feature>
<dbReference type="Gene3D" id="3.40.850.10">
    <property type="entry name" value="Kinesin motor domain"/>
    <property type="match status" value="1"/>
</dbReference>
<dbReference type="CDD" id="cd01377">
    <property type="entry name" value="MYSc_class_II"/>
    <property type="match status" value="1"/>
</dbReference>
<dbReference type="FunFam" id="1.10.10.820:FF:000001">
    <property type="entry name" value="Myosin heavy chain"/>
    <property type="match status" value="1"/>
</dbReference>
<evidence type="ECO:0000313" key="23">
    <source>
        <dbReference type="Proteomes" id="UP000233220"/>
    </source>
</evidence>
<evidence type="ECO:0000256" key="12">
    <source>
        <dbReference type="ARBA" id="ARBA00023203"/>
    </source>
</evidence>
<dbReference type="GO" id="GO:0001701">
    <property type="term" value="P:in utero embryonic development"/>
    <property type="evidence" value="ECO:0007669"/>
    <property type="project" value="Ensembl"/>
</dbReference>
<feature type="region of interest" description="Disordered" evidence="19">
    <location>
        <begin position="1689"/>
        <end position="1720"/>
    </location>
</feature>
<feature type="region of interest" description="Actin-binding" evidence="18">
    <location>
        <begin position="657"/>
        <end position="679"/>
    </location>
</feature>
<dbReference type="GO" id="GO:0005516">
    <property type="term" value="F:calmodulin binding"/>
    <property type="evidence" value="ECO:0007669"/>
    <property type="project" value="UniProtKB-KW"/>
</dbReference>
<keyword evidence="6 18" id="KW-0067">ATP-binding</keyword>
<dbReference type="InterPro" id="IPR001609">
    <property type="entry name" value="Myosin_head_motor_dom-like"/>
</dbReference>
<comment type="similarity">
    <text evidence="2 18">Belongs to the TRAFAC class myosin-kinesin ATPase superfamily. Myosin family.</text>
</comment>
<dbReference type="Gene3D" id="1.20.58.530">
    <property type="match status" value="1"/>
</dbReference>
<keyword evidence="23" id="KW-1185">Reference proteome</keyword>
<feature type="region of interest" description="Disordered" evidence="19">
    <location>
        <begin position="1368"/>
        <end position="1389"/>
    </location>
</feature>
<dbReference type="InterPro" id="IPR002928">
    <property type="entry name" value="Myosin_tail"/>
</dbReference>
<dbReference type="GeneTree" id="ENSGT00940000154805"/>
<dbReference type="GO" id="GO:0002026">
    <property type="term" value="P:regulation of the force of heart contraction"/>
    <property type="evidence" value="ECO:0007669"/>
    <property type="project" value="Ensembl"/>
</dbReference>
<evidence type="ECO:0000256" key="14">
    <source>
        <dbReference type="ARBA" id="ARBA00038612"/>
    </source>
</evidence>
<dbReference type="FunFam" id="1.20.120.720:FF:000001">
    <property type="entry name" value="Myosin heavy chain, muscle"/>
    <property type="match status" value="1"/>
</dbReference>
<evidence type="ECO:0000256" key="18">
    <source>
        <dbReference type="PROSITE-ProRule" id="PRU00782"/>
    </source>
</evidence>
<dbReference type="GO" id="GO:0014898">
    <property type="term" value="P:cardiac muscle hypertrophy in response to stress"/>
    <property type="evidence" value="ECO:0007669"/>
    <property type="project" value="Ensembl"/>
</dbReference>
<feature type="binding site" evidence="18">
    <location>
        <begin position="178"/>
        <end position="185"/>
    </location>
    <ligand>
        <name>ATP</name>
        <dbReference type="ChEBI" id="CHEBI:30616"/>
    </ligand>
</feature>
<dbReference type="Gene3D" id="2.30.30.360">
    <property type="entry name" value="Myosin S1 fragment, N-terminal"/>
    <property type="match status" value="1"/>
</dbReference>
<evidence type="ECO:0000256" key="19">
    <source>
        <dbReference type="SAM" id="MobiDB-lite"/>
    </source>
</evidence>
<protein>
    <recommendedName>
        <fullName evidence="15">Myosin-6</fullName>
    </recommendedName>
    <alternativeName>
        <fullName evidence="17">Myosin heavy chain 6</fullName>
    </alternativeName>
    <alternativeName>
        <fullName evidence="16">Myosin heavy chain, cardiac muscle alpha isoform</fullName>
    </alternativeName>
</protein>
<reference evidence="22" key="2">
    <citation type="submission" date="2025-09" db="UniProtKB">
        <authorList>
            <consortium name="Ensembl"/>
        </authorList>
    </citation>
    <scope>IDENTIFICATION</scope>
</reference>
<dbReference type="FunFam" id="1.20.5.340:FF:000003">
    <property type="entry name" value="Myosin heavy chain"/>
    <property type="match status" value="1"/>
</dbReference>
<dbReference type="InterPro" id="IPR027417">
    <property type="entry name" value="P-loop_NTPase"/>
</dbReference>
<dbReference type="GO" id="GO:0046034">
    <property type="term" value="P:ATP metabolic process"/>
    <property type="evidence" value="ECO:0007669"/>
    <property type="project" value="Ensembl"/>
</dbReference>
<dbReference type="FunFam" id="1.20.5.340:FF:000013">
    <property type="entry name" value="Myosin heavy chain"/>
    <property type="match status" value="1"/>
</dbReference>
<dbReference type="Gene3D" id="6.10.250.2420">
    <property type="match status" value="1"/>
</dbReference>
<evidence type="ECO:0000256" key="15">
    <source>
        <dbReference type="ARBA" id="ARBA00039814"/>
    </source>
</evidence>
<keyword evidence="9 18" id="KW-0518">Myosin</keyword>
<dbReference type="GO" id="GO:0030049">
    <property type="term" value="P:muscle filament sliding"/>
    <property type="evidence" value="ECO:0007669"/>
    <property type="project" value="Ensembl"/>
</dbReference>
<evidence type="ECO:0000256" key="1">
    <source>
        <dbReference type="ARBA" id="ARBA00004657"/>
    </source>
</evidence>
<dbReference type="Gene3D" id="1.20.5.340">
    <property type="match status" value="3"/>
</dbReference>
<keyword evidence="8" id="KW-0175">Coiled coil</keyword>
<dbReference type="Gene3D" id="1.20.120.720">
    <property type="entry name" value="Myosin VI head, motor domain, U50 subdomain"/>
    <property type="match status" value="1"/>
</dbReference>
<keyword evidence="7" id="KW-0112">Calmodulin-binding</keyword>
<name>A0A2K6SI63_SAIBB</name>
<dbReference type="GO" id="GO:0055013">
    <property type="term" value="P:cardiac muscle cell development"/>
    <property type="evidence" value="ECO:0007669"/>
    <property type="project" value="Ensembl"/>
</dbReference>
<dbReference type="FunFam" id="3.40.850.10:FF:000115">
    <property type="entry name" value="Myosin heavy polypeptide 6"/>
    <property type="match status" value="1"/>
</dbReference>
<dbReference type="OMA" id="MVFRINH"/>
<evidence type="ECO:0000256" key="2">
    <source>
        <dbReference type="ARBA" id="ARBA00008314"/>
    </source>
</evidence>
<gene>
    <name evidence="22" type="primary">MYH6</name>
</gene>
<dbReference type="SMART" id="SM00242">
    <property type="entry name" value="MYSc"/>
    <property type="match status" value="1"/>
</dbReference>
<dbReference type="GO" id="GO:0060420">
    <property type="term" value="P:regulation of heart growth"/>
    <property type="evidence" value="ECO:0007669"/>
    <property type="project" value="Ensembl"/>
</dbReference>
<dbReference type="STRING" id="39432.ENSSBOP00000007075"/>
<dbReference type="FunFam" id="3.40.850.10:FF:000101">
    <property type="entry name" value="Slow myosin heavy chain 2"/>
    <property type="match status" value="1"/>
</dbReference>
<dbReference type="GO" id="GO:0016460">
    <property type="term" value="C:myosin II complex"/>
    <property type="evidence" value="ECO:0007669"/>
    <property type="project" value="TreeGrafter"/>
</dbReference>
<evidence type="ECO:0000256" key="10">
    <source>
        <dbReference type="ARBA" id="ARBA00023175"/>
    </source>
</evidence>
<dbReference type="PANTHER" id="PTHR45615">
    <property type="entry name" value="MYOSIN HEAVY CHAIN, NON-MUSCLE"/>
    <property type="match status" value="1"/>
</dbReference>
<evidence type="ECO:0000256" key="17">
    <source>
        <dbReference type="ARBA" id="ARBA00041439"/>
    </source>
</evidence>
<evidence type="ECO:0000256" key="13">
    <source>
        <dbReference type="ARBA" id="ARBA00037488"/>
    </source>
</evidence>
<evidence type="ECO:0000256" key="16">
    <source>
        <dbReference type="ARBA" id="ARBA00041383"/>
    </source>
</evidence>
<feature type="domain" description="Myosin N-terminal SH3-like" evidence="21">
    <location>
        <begin position="32"/>
        <end position="81"/>
    </location>
</feature>
<dbReference type="Pfam" id="PF02736">
    <property type="entry name" value="Myosin_N"/>
    <property type="match status" value="1"/>
</dbReference>
<keyword evidence="3" id="KW-0787">Thick filament</keyword>
<keyword evidence="11" id="KW-0514">Muscle protein</keyword>
<feature type="domain" description="Myosin motor" evidence="20">
    <location>
        <begin position="85"/>
        <end position="780"/>
    </location>
</feature>
<dbReference type="FunFam" id="1.20.58.530:FF:000001">
    <property type="entry name" value="Myosin heavy chain"/>
    <property type="match status" value="1"/>
</dbReference>
<dbReference type="InterPro" id="IPR008989">
    <property type="entry name" value="Myosin_S1_N"/>
</dbReference>
<dbReference type="Gene3D" id="1.10.10.820">
    <property type="match status" value="1"/>
</dbReference>
<dbReference type="FunFam" id="1.20.5.4820:FF:000001">
    <property type="entry name" value="Myosin heavy chain"/>
    <property type="match status" value="1"/>
</dbReference>
<keyword evidence="4" id="KW-0963">Cytoplasm</keyword>
<evidence type="ECO:0000313" key="22">
    <source>
        <dbReference type="Ensembl" id="ENSSBOP00000007075.1"/>
    </source>
</evidence>
<evidence type="ECO:0000256" key="3">
    <source>
        <dbReference type="ARBA" id="ARBA00022433"/>
    </source>
</evidence>
<dbReference type="FunFam" id="1.20.5.370:FF:000008">
    <property type="entry name" value="Myosin heavy chain"/>
    <property type="match status" value="1"/>
</dbReference>
<dbReference type="PROSITE" id="PS50096">
    <property type="entry name" value="IQ"/>
    <property type="match status" value="1"/>
</dbReference>
<dbReference type="FunFam" id="1.20.5.370:FF:000001">
    <property type="entry name" value="Myosin heavy chain"/>
    <property type="match status" value="1"/>
</dbReference>
<dbReference type="GO" id="GO:0030018">
    <property type="term" value="C:Z disc"/>
    <property type="evidence" value="ECO:0007669"/>
    <property type="project" value="Ensembl"/>
</dbReference>
<keyword evidence="10 18" id="KW-0505">Motor protein</keyword>
<dbReference type="Gene3D" id="1.20.5.4820">
    <property type="match status" value="1"/>
</dbReference>
<dbReference type="PROSITE" id="PS51844">
    <property type="entry name" value="SH3_LIKE"/>
    <property type="match status" value="1"/>
</dbReference>
<dbReference type="Pfam" id="PF00063">
    <property type="entry name" value="Myosin_head"/>
    <property type="match status" value="1"/>
</dbReference>
<dbReference type="FunFam" id="1.20.5.370:FF:000007">
    <property type="entry name" value="Myosin heavy chain"/>
    <property type="match status" value="1"/>
</dbReference>
<dbReference type="GO" id="GO:0007512">
    <property type="term" value="P:adult heart development"/>
    <property type="evidence" value="ECO:0007669"/>
    <property type="project" value="Ensembl"/>
</dbReference>
<dbReference type="GO" id="GO:0007522">
    <property type="term" value="P:visceral muscle development"/>
    <property type="evidence" value="ECO:0007669"/>
    <property type="project" value="Ensembl"/>
</dbReference>
<dbReference type="InterPro" id="IPR004009">
    <property type="entry name" value="SH3_Myosin"/>
</dbReference>
<dbReference type="GO" id="GO:0060048">
    <property type="term" value="P:cardiac muscle contraction"/>
    <property type="evidence" value="ECO:0007669"/>
    <property type="project" value="Ensembl"/>
</dbReference>
<dbReference type="GO" id="GO:0032982">
    <property type="term" value="C:myosin filament"/>
    <property type="evidence" value="ECO:0007669"/>
    <property type="project" value="UniProtKB-KW"/>
</dbReference>
<dbReference type="Ensembl" id="ENSSBOT00000023830.1">
    <property type="protein sequence ID" value="ENSSBOP00000007075.1"/>
    <property type="gene ID" value="ENSSBOG00000020492.1"/>
</dbReference>
<dbReference type="GO" id="GO:0045214">
    <property type="term" value="P:sarcomere organization"/>
    <property type="evidence" value="ECO:0007669"/>
    <property type="project" value="Ensembl"/>
</dbReference>
<dbReference type="PANTHER" id="PTHR45615:SF69">
    <property type="entry name" value="MYOSIN-6"/>
    <property type="match status" value="1"/>
</dbReference>
<dbReference type="Proteomes" id="UP000233220">
    <property type="component" value="Unplaced"/>
</dbReference>
<evidence type="ECO:0000256" key="8">
    <source>
        <dbReference type="ARBA" id="ARBA00023054"/>
    </source>
</evidence>
<comment type="subcellular location">
    <subcellularLocation>
        <location evidence="1">Cytoplasm</location>
        <location evidence="1">Myofibril</location>
    </subcellularLocation>
</comment>